<keyword evidence="3" id="KW-0732">Signal</keyword>
<dbReference type="InterPro" id="IPR029058">
    <property type="entry name" value="AB_hydrolase_fold"/>
</dbReference>
<dbReference type="Gene3D" id="3.40.50.1820">
    <property type="entry name" value="alpha/beta hydrolase"/>
    <property type="match status" value="1"/>
</dbReference>
<organism evidence="5 6">
    <name type="scientific">Brevundimonas fontaquae</name>
    <dbReference type="NCBI Taxonomy" id="2813778"/>
    <lineage>
        <taxon>Bacteria</taxon>
        <taxon>Pseudomonadati</taxon>
        <taxon>Pseudomonadota</taxon>
        <taxon>Alphaproteobacteria</taxon>
        <taxon>Caulobacterales</taxon>
        <taxon>Caulobacteraceae</taxon>
        <taxon>Brevundimonas</taxon>
    </lineage>
</organism>
<comment type="similarity">
    <text evidence="1">Belongs to the 'GDXG' lipolytic enzyme family.</text>
</comment>
<dbReference type="Pfam" id="PF07859">
    <property type="entry name" value="Abhydrolase_3"/>
    <property type="match status" value="1"/>
</dbReference>
<dbReference type="InterPro" id="IPR013094">
    <property type="entry name" value="AB_hydrolase_3"/>
</dbReference>
<feature type="signal peptide" evidence="3">
    <location>
        <begin position="1"/>
        <end position="24"/>
    </location>
</feature>
<keyword evidence="2 5" id="KW-0378">Hydrolase</keyword>
<name>A0ABX7LW47_9CAUL</name>
<dbReference type="PANTHER" id="PTHR48081">
    <property type="entry name" value="AB HYDROLASE SUPERFAMILY PROTEIN C4A8.06C"/>
    <property type="match status" value="1"/>
</dbReference>
<dbReference type="InterPro" id="IPR050300">
    <property type="entry name" value="GDXG_lipolytic_enzyme"/>
</dbReference>
<reference evidence="5 6" key="1">
    <citation type="submission" date="2021-02" db="EMBL/GenBank/DDBJ databases">
        <title>Brevundimonas sp. CS1 genome sequence.</title>
        <authorList>
            <person name="Lee K."/>
            <person name="Choi Y.-J."/>
            <person name="Son H.-R."/>
        </authorList>
    </citation>
    <scope>NUCLEOTIDE SEQUENCE [LARGE SCALE GENOMIC DNA]</scope>
    <source>
        <strain evidence="5 6">CS1</strain>
    </source>
</reference>
<accession>A0ABX7LW47</accession>
<evidence type="ECO:0000256" key="2">
    <source>
        <dbReference type="ARBA" id="ARBA00022801"/>
    </source>
</evidence>
<dbReference type="PANTHER" id="PTHR48081:SF30">
    <property type="entry name" value="ACETYL-HYDROLASE LIPR-RELATED"/>
    <property type="match status" value="1"/>
</dbReference>
<evidence type="ECO:0000256" key="3">
    <source>
        <dbReference type="SAM" id="SignalP"/>
    </source>
</evidence>
<protein>
    <submittedName>
        <fullName evidence="5">Alpha/beta hydrolase fold domain-containing protein</fullName>
    </submittedName>
</protein>
<dbReference type="RefSeq" id="WP_205682197.1">
    <property type="nucleotide sequence ID" value="NZ_CP070968.1"/>
</dbReference>
<gene>
    <name evidence="5" type="ORF">JX001_02785</name>
</gene>
<keyword evidence="6" id="KW-1185">Reference proteome</keyword>
<dbReference type="SUPFAM" id="SSF53474">
    <property type="entry name" value="alpha/beta-Hydrolases"/>
    <property type="match status" value="1"/>
</dbReference>
<evidence type="ECO:0000259" key="4">
    <source>
        <dbReference type="Pfam" id="PF07859"/>
    </source>
</evidence>
<dbReference type="GO" id="GO:0016787">
    <property type="term" value="F:hydrolase activity"/>
    <property type="evidence" value="ECO:0007669"/>
    <property type="project" value="UniProtKB-KW"/>
</dbReference>
<evidence type="ECO:0000256" key="1">
    <source>
        <dbReference type="ARBA" id="ARBA00010515"/>
    </source>
</evidence>
<evidence type="ECO:0000313" key="6">
    <source>
        <dbReference type="Proteomes" id="UP000662957"/>
    </source>
</evidence>
<evidence type="ECO:0000313" key="5">
    <source>
        <dbReference type="EMBL" id="QSF54763.1"/>
    </source>
</evidence>
<sequence length="370" mass="39088">MTKQIWPAAAIFAAVISAGAPAGAQTPPASAVDDPSTAHLPPIVLPYSNFASPEARALAGRLMHEPPFEFRDDIAKAREHYGRYNDDRLAEVRALYSTHEERQTMGGVPVDVVMPSEGVSDRNAARVLINVHGGAWMWGSGSGALVEAIPIAAVGRIKVVAVDYRLAPEHRYPAASEDVAAVYRELLKTYQPENIGLYGCSAGGVVVAQATAWFQTHDLPVPGAIGTFCGTGSGYGGDSVFLGQATTGGTAPPPAAADSIGIPNPYMAGVPLDDPQAYPVTDDAVIARFPPTLLLAGGRDFAASTLTTMHRRLAAVGVESDLFLFDGLWHAFFVWPDLPESKEAYALIARFFDQHLGEPAASTGPDTARP</sequence>
<proteinExistence type="inferred from homology"/>
<dbReference type="EMBL" id="CP070968">
    <property type="protein sequence ID" value="QSF54763.1"/>
    <property type="molecule type" value="Genomic_DNA"/>
</dbReference>
<feature type="domain" description="Alpha/beta hydrolase fold-3" evidence="4">
    <location>
        <begin position="128"/>
        <end position="333"/>
    </location>
</feature>
<dbReference type="Proteomes" id="UP000662957">
    <property type="component" value="Chromosome"/>
</dbReference>
<feature type="chain" id="PRO_5047113081" evidence="3">
    <location>
        <begin position="25"/>
        <end position="370"/>
    </location>
</feature>